<comment type="caution">
    <text evidence="1">The sequence shown here is derived from an EMBL/GenBank/DDBJ whole genome shotgun (WGS) entry which is preliminary data.</text>
</comment>
<reference evidence="1" key="1">
    <citation type="submission" date="2021-02" db="EMBL/GenBank/DDBJ databases">
        <authorList>
            <person name="Dougan E. K."/>
            <person name="Rhodes N."/>
            <person name="Thang M."/>
            <person name="Chan C."/>
        </authorList>
    </citation>
    <scope>NUCLEOTIDE SEQUENCE</scope>
</reference>
<protein>
    <recommendedName>
        <fullName evidence="3">Protein phosphatase methylesterase-1</fullName>
    </recommendedName>
</protein>
<dbReference type="SUPFAM" id="SSF53474">
    <property type="entry name" value="alpha/beta-Hydrolases"/>
    <property type="match status" value="1"/>
</dbReference>
<dbReference type="Gene3D" id="3.40.50.1820">
    <property type="entry name" value="alpha/beta hydrolase"/>
    <property type="match status" value="1"/>
</dbReference>
<dbReference type="AlphaFoldDB" id="A0A813HVS5"/>
<evidence type="ECO:0008006" key="3">
    <source>
        <dbReference type="Google" id="ProtNLM"/>
    </source>
</evidence>
<organism evidence="1 2">
    <name type="scientific">Polarella glacialis</name>
    <name type="common">Dinoflagellate</name>
    <dbReference type="NCBI Taxonomy" id="89957"/>
    <lineage>
        <taxon>Eukaryota</taxon>
        <taxon>Sar</taxon>
        <taxon>Alveolata</taxon>
        <taxon>Dinophyceae</taxon>
        <taxon>Suessiales</taxon>
        <taxon>Suessiaceae</taxon>
        <taxon>Polarella</taxon>
    </lineage>
</organism>
<evidence type="ECO:0000313" key="2">
    <source>
        <dbReference type="Proteomes" id="UP000654075"/>
    </source>
</evidence>
<dbReference type="OMA" id="FAMRISR"/>
<keyword evidence="2" id="KW-1185">Reference proteome</keyword>
<evidence type="ECO:0000313" key="1">
    <source>
        <dbReference type="EMBL" id="CAE8641820.1"/>
    </source>
</evidence>
<accession>A0A813HVS5</accession>
<dbReference type="InterPro" id="IPR029058">
    <property type="entry name" value="AB_hydrolase_fold"/>
</dbReference>
<dbReference type="Proteomes" id="UP000654075">
    <property type="component" value="Unassembled WGS sequence"/>
</dbReference>
<sequence length="333" mass="35165">MRRFAAAAARPIPWVETKACDLRGLTVMGTSPGLVWAHGLGSSVASDERRGVCDILNPRILGRTVLRVDLRGHGLSAAAHDPSRGAEQYTWPELGKDLRKAAAASLSRGYFGGEAMGAAVALDAAVAATASGSSDAPPGLVLMRPPAALAQLVKGGSVTDAWRQRLEEAAQRLESGGFDALEAKEASPSLLDGSSAVYASPSAEIDSELRQLRRAAVSSEVFAAALRGHSSSEAPGMAMLRSLERKKEGDTPMAADAYGVPLRPGCPVLVLAVAGDPEHSIEAAEQLAALLPGAELEVAESLEHARLFWAKRIDKFLRQAWMKEFLTKRAMPQ</sequence>
<dbReference type="EMBL" id="CAJNNV010033027">
    <property type="protein sequence ID" value="CAE8641820.1"/>
    <property type="molecule type" value="Genomic_DNA"/>
</dbReference>
<dbReference type="OrthoDB" id="408373at2759"/>
<gene>
    <name evidence="1" type="ORF">PGLA1383_LOCUS56412</name>
</gene>
<name>A0A813HVS5_POLGL</name>
<proteinExistence type="predicted"/>